<keyword evidence="2" id="KW-0812">Transmembrane</keyword>
<sequence length="151" mass="17033">MKHAANKCPSIAKEWRREARDYIASQATQIPGKMKASAEVGSVDSDSDSNGNIAALEQPVKKARMELQVASSSKQITPFDRMYATEGERHWYNSASQTDSEQKRLDICLSLCGILQRITPSFRRLTKMGSYRYVYTCIYGTLLGLVYIQRV</sequence>
<proteinExistence type="predicted"/>
<name>A0A1B7MFA2_9AGAM</name>
<dbReference type="InParanoid" id="A0A1B7MFA2"/>
<keyword evidence="4" id="KW-1185">Reference proteome</keyword>
<reference evidence="3 4" key="1">
    <citation type="submission" date="2016-06" db="EMBL/GenBank/DDBJ databases">
        <title>Comparative genomics of the ectomycorrhizal sister species Rhizopogon vinicolor and Rhizopogon vesiculosus (Basidiomycota: Boletales) reveals a divergence of the mating type B locus.</title>
        <authorList>
            <consortium name="DOE Joint Genome Institute"/>
            <person name="Mujic A.B."/>
            <person name="Kuo A."/>
            <person name="Tritt A."/>
            <person name="Lipzen A."/>
            <person name="Chen C."/>
            <person name="Johnson J."/>
            <person name="Sharma A."/>
            <person name="Barry K."/>
            <person name="Grigoriev I.V."/>
            <person name="Spatafora J.W."/>
        </authorList>
    </citation>
    <scope>NUCLEOTIDE SEQUENCE [LARGE SCALE GENOMIC DNA]</scope>
    <source>
        <strain evidence="3 4">AM-OR11-026</strain>
    </source>
</reference>
<evidence type="ECO:0000313" key="4">
    <source>
        <dbReference type="Proteomes" id="UP000092154"/>
    </source>
</evidence>
<feature type="transmembrane region" description="Helical" evidence="2">
    <location>
        <begin position="131"/>
        <end position="148"/>
    </location>
</feature>
<dbReference type="OrthoDB" id="10520622at2759"/>
<protein>
    <submittedName>
        <fullName evidence="3">Uncharacterized protein</fullName>
    </submittedName>
</protein>
<keyword evidence="2" id="KW-1133">Transmembrane helix</keyword>
<accession>A0A1B7MFA2</accession>
<dbReference type="EMBL" id="KV449483">
    <property type="protein sequence ID" value="OAX31274.1"/>
    <property type="molecule type" value="Genomic_DNA"/>
</dbReference>
<evidence type="ECO:0000313" key="3">
    <source>
        <dbReference type="EMBL" id="OAX31274.1"/>
    </source>
</evidence>
<evidence type="ECO:0000256" key="2">
    <source>
        <dbReference type="SAM" id="Phobius"/>
    </source>
</evidence>
<gene>
    <name evidence="3" type="ORF">K503DRAFT_101800</name>
</gene>
<evidence type="ECO:0000256" key="1">
    <source>
        <dbReference type="SAM" id="MobiDB-lite"/>
    </source>
</evidence>
<dbReference type="Proteomes" id="UP000092154">
    <property type="component" value="Unassembled WGS sequence"/>
</dbReference>
<keyword evidence="2" id="KW-0472">Membrane</keyword>
<feature type="region of interest" description="Disordered" evidence="1">
    <location>
        <begin position="34"/>
        <end position="53"/>
    </location>
</feature>
<feature type="compositionally biased region" description="Low complexity" evidence="1">
    <location>
        <begin position="40"/>
        <end position="52"/>
    </location>
</feature>
<dbReference type="AlphaFoldDB" id="A0A1B7MFA2"/>
<organism evidence="3 4">
    <name type="scientific">Rhizopogon vinicolor AM-OR11-026</name>
    <dbReference type="NCBI Taxonomy" id="1314800"/>
    <lineage>
        <taxon>Eukaryota</taxon>
        <taxon>Fungi</taxon>
        <taxon>Dikarya</taxon>
        <taxon>Basidiomycota</taxon>
        <taxon>Agaricomycotina</taxon>
        <taxon>Agaricomycetes</taxon>
        <taxon>Agaricomycetidae</taxon>
        <taxon>Boletales</taxon>
        <taxon>Suillineae</taxon>
        <taxon>Rhizopogonaceae</taxon>
        <taxon>Rhizopogon</taxon>
    </lineage>
</organism>